<reference evidence="3 4" key="1">
    <citation type="submission" date="2019-03" db="EMBL/GenBank/DDBJ databases">
        <title>Genomic Encyclopedia of Type Strains, Phase III (KMG-III): the genomes of soil and plant-associated and newly described type strains.</title>
        <authorList>
            <person name="Whitman W."/>
        </authorList>
    </citation>
    <scope>NUCLEOTIDE SEQUENCE [LARGE SCALE GENOMIC DNA]</scope>
    <source>
        <strain evidence="3 4">CGMCC 1.12801</strain>
    </source>
</reference>
<dbReference type="OrthoDB" id="678057at2"/>
<dbReference type="PANTHER" id="PTHR46797">
    <property type="entry name" value="HTH-TYPE TRANSCRIPTIONAL REGULATOR"/>
    <property type="match status" value="1"/>
</dbReference>
<keyword evidence="4" id="KW-1185">Reference proteome</keyword>
<accession>A0A4R7CUF5</accession>
<feature type="domain" description="HTH cro/C1-type" evidence="2">
    <location>
        <begin position="16"/>
        <end position="70"/>
    </location>
</feature>
<organism evidence="3 4">
    <name type="scientific">Sphingobacterium paludis</name>
    <dbReference type="NCBI Taxonomy" id="1476465"/>
    <lineage>
        <taxon>Bacteria</taxon>
        <taxon>Pseudomonadati</taxon>
        <taxon>Bacteroidota</taxon>
        <taxon>Sphingobacteriia</taxon>
        <taxon>Sphingobacteriales</taxon>
        <taxon>Sphingobacteriaceae</taxon>
        <taxon>Sphingobacterium</taxon>
    </lineage>
</organism>
<dbReference type="SMART" id="SM00530">
    <property type="entry name" value="HTH_XRE"/>
    <property type="match status" value="1"/>
</dbReference>
<comment type="caution">
    <text evidence="3">The sequence shown here is derived from an EMBL/GenBank/DDBJ whole genome shotgun (WGS) entry which is preliminary data.</text>
</comment>
<dbReference type="InterPro" id="IPR050807">
    <property type="entry name" value="TransReg_Diox_bact_type"/>
</dbReference>
<dbReference type="GO" id="GO:0003677">
    <property type="term" value="F:DNA binding"/>
    <property type="evidence" value="ECO:0007669"/>
    <property type="project" value="UniProtKB-KW"/>
</dbReference>
<evidence type="ECO:0000256" key="1">
    <source>
        <dbReference type="ARBA" id="ARBA00023125"/>
    </source>
</evidence>
<dbReference type="EMBL" id="SNZV01000015">
    <property type="protein sequence ID" value="TDS06816.1"/>
    <property type="molecule type" value="Genomic_DNA"/>
</dbReference>
<dbReference type="InterPro" id="IPR010982">
    <property type="entry name" value="Lambda_DNA-bd_dom_sf"/>
</dbReference>
<dbReference type="PROSITE" id="PS50943">
    <property type="entry name" value="HTH_CROC1"/>
    <property type="match status" value="1"/>
</dbReference>
<keyword evidence="1" id="KW-0238">DNA-binding</keyword>
<dbReference type="GO" id="GO:0005829">
    <property type="term" value="C:cytosol"/>
    <property type="evidence" value="ECO:0007669"/>
    <property type="project" value="TreeGrafter"/>
</dbReference>
<dbReference type="GO" id="GO:0003700">
    <property type="term" value="F:DNA-binding transcription factor activity"/>
    <property type="evidence" value="ECO:0007669"/>
    <property type="project" value="TreeGrafter"/>
</dbReference>
<dbReference type="InterPro" id="IPR001387">
    <property type="entry name" value="Cro/C1-type_HTH"/>
</dbReference>
<sequence length="79" mass="9083">MERDYNKIKADFGSHIRSIRDSKKYSLRVVASKCNLDDSNISKIENGKFNVQLSTIIELARGLEVHPSALLEYDFSFEM</sequence>
<dbReference type="Pfam" id="PF01381">
    <property type="entry name" value="HTH_3"/>
    <property type="match status" value="1"/>
</dbReference>
<evidence type="ECO:0000313" key="4">
    <source>
        <dbReference type="Proteomes" id="UP000294752"/>
    </source>
</evidence>
<dbReference type="RefSeq" id="WP_133642179.1">
    <property type="nucleotide sequence ID" value="NZ_SNZV01000015.1"/>
</dbReference>
<dbReference type="Proteomes" id="UP000294752">
    <property type="component" value="Unassembled WGS sequence"/>
</dbReference>
<dbReference type="AlphaFoldDB" id="A0A4R7CUF5"/>
<protein>
    <submittedName>
        <fullName evidence="3">Xre family transcriptional regulator</fullName>
    </submittedName>
</protein>
<gene>
    <name evidence="3" type="ORF">B0I21_11561</name>
</gene>
<dbReference type="PANTHER" id="PTHR46797:SF1">
    <property type="entry name" value="METHYLPHOSPHONATE SYNTHASE"/>
    <property type="match status" value="1"/>
</dbReference>
<dbReference type="CDD" id="cd00093">
    <property type="entry name" value="HTH_XRE"/>
    <property type="match status" value="1"/>
</dbReference>
<name>A0A4R7CUF5_9SPHI</name>
<dbReference type="Gene3D" id="1.10.260.40">
    <property type="entry name" value="lambda repressor-like DNA-binding domains"/>
    <property type="match status" value="1"/>
</dbReference>
<evidence type="ECO:0000259" key="2">
    <source>
        <dbReference type="PROSITE" id="PS50943"/>
    </source>
</evidence>
<dbReference type="SUPFAM" id="SSF47413">
    <property type="entry name" value="lambda repressor-like DNA-binding domains"/>
    <property type="match status" value="1"/>
</dbReference>
<proteinExistence type="predicted"/>
<evidence type="ECO:0000313" key="3">
    <source>
        <dbReference type="EMBL" id="TDS06816.1"/>
    </source>
</evidence>